<evidence type="ECO:0000259" key="3">
    <source>
        <dbReference type="PROSITE" id="PS51462"/>
    </source>
</evidence>
<dbReference type="InterPro" id="IPR000086">
    <property type="entry name" value="NUDIX_hydrolase_dom"/>
</dbReference>
<dbReference type="Gene3D" id="3.90.79.10">
    <property type="entry name" value="Nucleoside Triphosphate Pyrophosphohydrolase"/>
    <property type="match status" value="1"/>
</dbReference>
<dbReference type="PROSITE" id="PS51462">
    <property type="entry name" value="NUDIX"/>
    <property type="match status" value="1"/>
</dbReference>
<accession>A0ABP8Z2N8</accession>
<comment type="caution">
    <text evidence="4">The sequence shown here is derived from an EMBL/GenBank/DDBJ whole genome shotgun (WGS) entry which is preliminary data.</text>
</comment>
<name>A0ABP8Z2N8_9MICO</name>
<dbReference type="InterPro" id="IPR015797">
    <property type="entry name" value="NUDIX_hydrolase-like_dom_sf"/>
</dbReference>
<keyword evidence="2" id="KW-0378">Hydrolase</keyword>
<gene>
    <name evidence="4" type="ORF">GCM10025783_15680</name>
</gene>
<evidence type="ECO:0000313" key="5">
    <source>
        <dbReference type="Proteomes" id="UP001500121"/>
    </source>
</evidence>
<protein>
    <submittedName>
        <fullName evidence="4">NUDIX domain-containing protein</fullName>
    </submittedName>
</protein>
<dbReference type="Proteomes" id="UP001500121">
    <property type="component" value="Unassembled WGS sequence"/>
</dbReference>
<dbReference type="PROSITE" id="PS00893">
    <property type="entry name" value="NUDIX_BOX"/>
    <property type="match status" value="1"/>
</dbReference>
<dbReference type="PANTHER" id="PTHR43046:SF16">
    <property type="entry name" value="ADP-RIBOSE PYROPHOSPHATASE YJHB-RELATED"/>
    <property type="match status" value="1"/>
</dbReference>
<keyword evidence="5" id="KW-1185">Reference proteome</keyword>
<comment type="cofactor">
    <cofactor evidence="1">
        <name>Mg(2+)</name>
        <dbReference type="ChEBI" id="CHEBI:18420"/>
    </cofactor>
</comment>
<evidence type="ECO:0000256" key="1">
    <source>
        <dbReference type="ARBA" id="ARBA00001946"/>
    </source>
</evidence>
<reference evidence="5" key="1">
    <citation type="journal article" date="2019" name="Int. J. Syst. Evol. Microbiol.">
        <title>The Global Catalogue of Microorganisms (GCM) 10K type strain sequencing project: providing services to taxonomists for standard genome sequencing and annotation.</title>
        <authorList>
            <consortium name="The Broad Institute Genomics Platform"/>
            <consortium name="The Broad Institute Genome Sequencing Center for Infectious Disease"/>
            <person name="Wu L."/>
            <person name="Ma J."/>
        </authorList>
    </citation>
    <scope>NUCLEOTIDE SEQUENCE [LARGE SCALE GENOMIC DNA]</scope>
    <source>
        <strain evidence="5">JCM 19015</strain>
    </source>
</reference>
<dbReference type="EMBL" id="BAABLP010000002">
    <property type="protein sequence ID" value="GAA4744783.1"/>
    <property type="molecule type" value="Genomic_DNA"/>
</dbReference>
<feature type="domain" description="Nudix hydrolase" evidence="3">
    <location>
        <begin position="19"/>
        <end position="147"/>
    </location>
</feature>
<evidence type="ECO:0000256" key="2">
    <source>
        <dbReference type="ARBA" id="ARBA00022801"/>
    </source>
</evidence>
<proteinExistence type="predicted"/>
<dbReference type="InterPro" id="IPR020084">
    <property type="entry name" value="NUDIX_hydrolase_CS"/>
</dbReference>
<dbReference type="SUPFAM" id="SSF55811">
    <property type="entry name" value="Nudix"/>
    <property type="match status" value="1"/>
</dbReference>
<dbReference type="RefSeq" id="WP_345480514.1">
    <property type="nucleotide sequence ID" value="NZ_BAABLP010000002.1"/>
</dbReference>
<sequence>MPTPDFILQLREHIGTIPLWLVGTTAVVVDGDRLLLVKRADTGEWTPVAGIVEPGEHSADAAEREVWEEARVRAVVERLAAVGVTQEYEYPNGDRTRFTDHTYRLRYVSGEPAVGDDESTDAGWFPLDALPEIPERYLARIRRALAPGTETILVRDPEA</sequence>
<dbReference type="PANTHER" id="PTHR43046">
    <property type="entry name" value="GDP-MANNOSE MANNOSYL HYDROLASE"/>
    <property type="match status" value="1"/>
</dbReference>
<dbReference type="Pfam" id="PF00293">
    <property type="entry name" value="NUDIX"/>
    <property type="match status" value="1"/>
</dbReference>
<organism evidence="4 5">
    <name type="scientific">Amnibacterium soli</name>
    <dbReference type="NCBI Taxonomy" id="1282736"/>
    <lineage>
        <taxon>Bacteria</taxon>
        <taxon>Bacillati</taxon>
        <taxon>Actinomycetota</taxon>
        <taxon>Actinomycetes</taxon>
        <taxon>Micrococcales</taxon>
        <taxon>Microbacteriaceae</taxon>
        <taxon>Amnibacterium</taxon>
    </lineage>
</organism>
<evidence type="ECO:0000313" key="4">
    <source>
        <dbReference type="EMBL" id="GAA4744783.1"/>
    </source>
</evidence>
<dbReference type="CDD" id="cd18879">
    <property type="entry name" value="NUDIX_Hydrolase"/>
    <property type="match status" value="1"/>
</dbReference>